<organism evidence="1 2">
    <name type="scientific">Hanamia caeni</name>
    <dbReference type="NCBI Taxonomy" id="2294116"/>
    <lineage>
        <taxon>Bacteria</taxon>
        <taxon>Pseudomonadati</taxon>
        <taxon>Bacteroidota</taxon>
        <taxon>Chitinophagia</taxon>
        <taxon>Chitinophagales</taxon>
        <taxon>Chitinophagaceae</taxon>
        <taxon>Hanamia</taxon>
    </lineage>
</organism>
<keyword evidence="2" id="KW-1185">Reference proteome</keyword>
<name>A0A3M9NLN0_9BACT</name>
<sequence>MLFVSQVFAQSDDIPDSRRKTESFERFHNNEIRAELATFTLAGIGEGAPTTPLTKVTFTSLGKDSIVIEGSGIKAEVKTAPFDPTKHKLNYDDKTLVRIDRRPYYGGAYGKVPKTEISSVILIIRGDTIDIPATAYNDLYNLNFTYTDKGVERTTDAVYITVSGTRVYLYLYSRDRVGSYEVTWIIQDRRYLRRILDYDIM</sequence>
<dbReference type="Proteomes" id="UP000267223">
    <property type="component" value="Unassembled WGS sequence"/>
</dbReference>
<accession>A0A3M9NLN0</accession>
<proteinExistence type="predicted"/>
<dbReference type="EMBL" id="RJJR01000002">
    <property type="protein sequence ID" value="RNI38690.1"/>
    <property type="molecule type" value="Genomic_DNA"/>
</dbReference>
<comment type="caution">
    <text evidence="1">The sequence shown here is derived from an EMBL/GenBank/DDBJ whole genome shotgun (WGS) entry which is preliminary data.</text>
</comment>
<evidence type="ECO:0000313" key="1">
    <source>
        <dbReference type="EMBL" id="RNI38690.1"/>
    </source>
</evidence>
<gene>
    <name evidence="1" type="ORF">EFY79_03205</name>
</gene>
<protein>
    <submittedName>
        <fullName evidence="1">Uncharacterized protein</fullName>
    </submittedName>
</protein>
<dbReference type="AlphaFoldDB" id="A0A3M9NLN0"/>
<evidence type="ECO:0000313" key="2">
    <source>
        <dbReference type="Proteomes" id="UP000267223"/>
    </source>
</evidence>
<reference evidence="1 2" key="1">
    <citation type="submission" date="2018-11" db="EMBL/GenBank/DDBJ databases">
        <title>Draft genome sequence of Ferruginibacter sp. BO-59.</title>
        <authorList>
            <person name="Im W.T."/>
        </authorList>
    </citation>
    <scope>NUCLEOTIDE SEQUENCE [LARGE SCALE GENOMIC DNA]</scope>
    <source>
        <strain evidence="1 2">BO-59</strain>
    </source>
</reference>